<dbReference type="AlphaFoldDB" id="A0A9D4JR84"/>
<reference evidence="2" key="1">
    <citation type="journal article" date="2019" name="bioRxiv">
        <title>The Genome of the Zebra Mussel, Dreissena polymorpha: A Resource for Invasive Species Research.</title>
        <authorList>
            <person name="McCartney M.A."/>
            <person name="Auch B."/>
            <person name="Kono T."/>
            <person name="Mallez S."/>
            <person name="Zhang Y."/>
            <person name="Obille A."/>
            <person name="Becker A."/>
            <person name="Abrahante J.E."/>
            <person name="Garbe J."/>
            <person name="Badalamenti J.P."/>
            <person name="Herman A."/>
            <person name="Mangelson H."/>
            <person name="Liachko I."/>
            <person name="Sullivan S."/>
            <person name="Sone E.D."/>
            <person name="Koren S."/>
            <person name="Silverstein K.A.T."/>
            <person name="Beckman K.B."/>
            <person name="Gohl D.M."/>
        </authorList>
    </citation>
    <scope>NUCLEOTIDE SEQUENCE</scope>
    <source>
        <strain evidence="2">Duluth1</strain>
        <tissue evidence="2">Whole animal</tissue>
    </source>
</reference>
<reference evidence="2" key="2">
    <citation type="submission" date="2020-11" db="EMBL/GenBank/DDBJ databases">
        <authorList>
            <person name="McCartney M.A."/>
            <person name="Auch B."/>
            <person name="Kono T."/>
            <person name="Mallez S."/>
            <person name="Becker A."/>
            <person name="Gohl D.M."/>
            <person name="Silverstein K.A.T."/>
            <person name="Koren S."/>
            <person name="Bechman K.B."/>
            <person name="Herman A."/>
            <person name="Abrahante J.E."/>
            <person name="Garbe J."/>
        </authorList>
    </citation>
    <scope>NUCLEOTIDE SEQUENCE</scope>
    <source>
        <strain evidence="2">Duluth1</strain>
        <tissue evidence="2">Whole animal</tissue>
    </source>
</reference>
<evidence type="ECO:0000313" key="3">
    <source>
        <dbReference type="Proteomes" id="UP000828390"/>
    </source>
</evidence>
<name>A0A9D4JR84_DREPO</name>
<accession>A0A9D4JR84</accession>
<protein>
    <submittedName>
        <fullName evidence="2">Uncharacterized protein</fullName>
    </submittedName>
</protein>
<proteinExistence type="predicted"/>
<dbReference type="Proteomes" id="UP000828390">
    <property type="component" value="Unassembled WGS sequence"/>
</dbReference>
<organism evidence="2 3">
    <name type="scientific">Dreissena polymorpha</name>
    <name type="common">Zebra mussel</name>
    <name type="synonym">Mytilus polymorpha</name>
    <dbReference type="NCBI Taxonomy" id="45954"/>
    <lineage>
        <taxon>Eukaryota</taxon>
        <taxon>Metazoa</taxon>
        <taxon>Spiralia</taxon>
        <taxon>Lophotrochozoa</taxon>
        <taxon>Mollusca</taxon>
        <taxon>Bivalvia</taxon>
        <taxon>Autobranchia</taxon>
        <taxon>Heteroconchia</taxon>
        <taxon>Euheterodonta</taxon>
        <taxon>Imparidentia</taxon>
        <taxon>Neoheterodontei</taxon>
        <taxon>Myida</taxon>
        <taxon>Dreissenoidea</taxon>
        <taxon>Dreissenidae</taxon>
        <taxon>Dreissena</taxon>
    </lineage>
</organism>
<keyword evidence="3" id="KW-1185">Reference proteome</keyword>
<gene>
    <name evidence="2" type="ORF">DPMN_118601</name>
</gene>
<evidence type="ECO:0000256" key="1">
    <source>
        <dbReference type="SAM" id="MobiDB-lite"/>
    </source>
</evidence>
<feature type="compositionally biased region" description="Basic and acidic residues" evidence="1">
    <location>
        <begin position="1"/>
        <end position="10"/>
    </location>
</feature>
<dbReference type="EMBL" id="JAIWYP010000005">
    <property type="protein sequence ID" value="KAH3817072.1"/>
    <property type="molecule type" value="Genomic_DNA"/>
</dbReference>
<feature type="region of interest" description="Disordered" evidence="1">
    <location>
        <begin position="1"/>
        <end position="25"/>
    </location>
</feature>
<evidence type="ECO:0000313" key="2">
    <source>
        <dbReference type="EMBL" id="KAH3817072.1"/>
    </source>
</evidence>
<comment type="caution">
    <text evidence="2">The sequence shown here is derived from an EMBL/GenBank/DDBJ whole genome shotgun (WGS) entry which is preliminary data.</text>
</comment>
<sequence length="81" mass="9087">MCRTMFDETAPRLGEATANDDNGKRTDHCAPGAGNAMPYKEHIVMAKRWMCQIHLMKNRLGKSGVRTLNDVLLNSRSLQVN</sequence>